<dbReference type="AlphaFoldDB" id="A0A5B7GKZ8"/>
<dbReference type="Proteomes" id="UP000324222">
    <property type="component" value="Unassembled WGS sequence"/>
</dbReference>
<sequence length="73" mass="8356">MNTVRKEPKKVRKTMLEEFLILVTLWTELGHIARISSSGKILTVPGGKDEIPTPISVVRNKPTRRRDLADFRN</sequence>
<feature type="region of interest" description="Disordered" evidence="1">
    <location>
        <begin position="53"/>
        <end position="73"/>
    </location>
</feature>
<name>A0A5B7GKZ8_PORTR</name>
<protein>
    <submittedName>
        <fullName evidence="2">Uncharacterized protein</fullName>
    </submittedName>
</protein>
<accession>A0A5B7GKZ8</accession>
<gene>
    <name evidence="2" type="ORF">E2C01_054877</name>
</gene>
<dbReference type="EMBL" id="VSRR010017932">
    <property type="protein sequence ID" value="MPC60821.1"/>
    <property type="molecule type" value="Genomic_DNA"/>
</dbReference>
<organism evidence="2 3">
    <name type="scientific">Portunus trituberculatus</name>
    <name type="common">Swimming crab</name>
    <name type="synonym">Neptunus trituberculatus</name>
    <dbReference type="NCBI Taxonomy" id="210409"/>
    <lineage>
        <taxon>Eukaryota</taxon>
        <taxon>Metazoa</taxon>
        <taxon>Ecdysozoa</taxon>
        <taxon>Arthropoda</taxon>
        <taxon>Crustacea</taxon>
        <taxon>Multicrustacea</taxon>
        <taxon>Malacostraca</taxon>
        <taxon>Eumalacostraca</taxon>
        <taxon>Eucarida</taxon>
        <taxon>Decapoda</taxon>
        <taxon>Pleocyemata</taxon>
        <taxon>Brachyura</taxon>
        <taxon>Eubrachyura</taxon>
        <taxon>Portunoidea</taxon>
        <taxon>Portunidae</taxon>
        <taxon>Portuninae</taxon>
        <taxon>Portunus</taxon>
    </lineage>
</organism>
<evidence type="ECO:0000313" key="3">
    <source>
        <dbReference type="Proteomes" id="UP000324222"/>
    </source>
</evidence>
<evidence type="ECO:0000313" key="2">
    <source>
        <dbReference type="EMBL" id="MPC60821.1"/>
    </source>
</evidence>
<evidence type="ECO:0000256" key="1">
    <source>
        <dbReference type="SAM" id="MobiDB-lite"/>
    </source>
</evidence>
<proteinExistence type="predicted"/>
<keyword evidence="3" id="KW-1185">Reference proteome</keyword>
<reference evidence="2 3" key="1">
    <citation type="submission" date="2019-05" db="EMBL/GenBank/DDBJ databases">
        <title>Another draft genome of Portunus trituberculatus and its Hox gene families provides insights of decapod evolution.</title>
        <authorList>
            <person name="Jeong J.-H."/>
            <person name="Song I."/>
            <person name="Kim S."/>
            <person name="Choi T."/>
            <person name="Kim D."/>
            <person name="Ryu S."/>
            <person name="Kim W."/>
        </authorList>
    </citation>
    <scope>NUCLEOTIDE SEQUENCE [LARGE SCALE GENOMIC DNA]</scope>
    <source>
        <tissue evidence="2">Muscle</tissue>
    </source>
</reference>
<comment type="caution">
    <text evidence="2">The sequence shown here is derived from an EMBL/GenBank/DDBJ whole genome shotgun (WGS) entry which is preliminary data.</text>
</comment>